<dbReference type="Proteomes" id="UP000320593">
    <property type="component" value="Unassembled WGS sequence"/>
</dbReference>
<keyword evidence="3" id="KW-1185">Reference proteome</keyword>
<evidence type="ECO:0000313" key="3">
    <source>
        <dbReference type="Proteomes" id="UP000320593"/>
    </source>
</evidence>
<reference evidence="2 3" key="1">
    <citation type="submission" date="2019-07" db="EMBL/GenBank/DDBJ databases">
        <title>Genomic Encyclopedia of Archaeal and Bacterial Type Strains, Phase II (KMG-II): from individual species to whole genera.</title>
        <authorList>
            <person name="Goeker M."/>
        </authorList>
    </citation>
    <scope>NUCLEOTIDE SEQUENCE [LARGE SCALE GENOMIC DNA]</scope>
    <source>
        <strain evidence="2 3">ATCC BAA-252</strain>
    </source>
</reference>
<organism evidence="2 3">
    <name type="scientific">Roseibium hamelinense</name>
    <dbReference type="NCBI Taxonomy" id="150831"/>
    <lineage>
        <taxon>Bacteria</taxon>
        <taxon>Pseudomonadati</taxon>
        <taxon>Pseudomonadota</taxon>
        <taxon>Alphaproteobacteria</taxon>
        <taxon>Hyphomicrobiales</taxon>
        <taxon>Stappiaceae</taxon>
        <taxon>Roseibium</taxon>
    </lineage>
</organism>
<protein>
    <submittedName>
        <fullName evidence="2">Uncharacterized protein</fullName>
    </submittedName>
</protein>
<evidence type="ECO:0000256" key="1">
    <source>
        <dbReference type="SAM" id="MobiDB-lite"/>
    </source>
</evidence>
<comment type="caution">
    <text evidence="2">The sequence shown here is derived from an EMBL/GenBank/DDBJ whole genome shotgun (WGS) entry which is preliminary data.</text>
</comment>
<sequence>MTPTDLVLSKIRDYLKDISPQAVQTLVRKLEKAQETGRKDPHADVILAVAVELLRKPDFLEPDLHDGVVRRNQVQRHFFSTLDEFLINERLPTRQEGRIYRPILGRVWRWLGRDILQGDIKMVLGEAEKPSVSDERIDNLVIGLRRRSVDAIGSALDKMPDSDRDRRRIAAEMGGERGLAELRDLYKIFAAEKWLVPLLNTMPDSLNENRFKRDMDVLGLVNKVDEVYPDHLPIVASALLERSTSPSALCAFAGRLAKSTDAKAIEASKYSTFVDAVLSEAERLNILAVEHRSHNPDPVAFSQALSEFHRLVQGVERDMDMSSAANWRGRLSTTKRSISEVVEQELRGAHGAVRRALQVPKVLPTGEVELDQRAVDDAVRAVKVVVLARNATQTLAVNDIGKRTRQTVEQTLEIVTRGLFSDIAKVNGPQLDAQFAAVDVAVMLCEIYYGPEYAAQLRRRRQSAKLAKEQQPEPPKPAKGRGLPPHVRRISA</sequence>
<dbReference type="RefSeq" id="WP_196220720.1">
    <property type="nucleotide sequence ID" value="NZ_SMLY01000075.1"/>
</dbReference>
<name>A0A562T750_9HYPH</name>
<accession>A0A562T750</accession>
<evidence type="ECO:0000313" key="2">
    <source>
        <dbReference type="EMBL" id="TWI89399.1"/>
    </source>
</evidence>
<dbReference type="AlphaFoldDB" id="A0A562T750"/>
<proteinExistence type="predicted"/>
<gene>
    <name evidence="2" type="ORF">JM93_01602</name>
</gene>
<dbReference type="EMBL" id="VLLF01000003">
    <property type="protein sequence ID" value="TWI89399.1"/>
    <property type="molecule type" value="Genomic_DNA"/>
</dbReference>
<feature type="region of interest" description="Disordered" evidence="1">
    <location>
        <begin position="460"/>
        <end position="492"/>
    </location>
</feature>